<keyword evidence="2" id="KW-0472">Membrane</keyword>
<evidence type="ECO:0000313" key="4">
    <source>
        <dbReference type="EMBL" id="MYR34145.1"/>
    </source>
</evidence>
<feature type="transmembrane region" description="Helical" evidence="2">
    <location>
        <begin position="94"/>
        <end position="119"/>
    </location>
</feature>
<proteinExistence type="predicted"/>
<keyword evidence="2" id="KW-1133">Transmembrane helix</keyword>
<dbReference type="AlphaFoldDB" id="A0A7K2IWI3"/>
<protein>
    <recommendedName>
        <fullName evidence="3">Double-GTPase 2 domain-containing protein</fullName>
    </recommendedName>
</protein>
<feature type="transmembrane region" description="Helical" evidence="2">
    <location>
        <begin position="16"/>
        <end position="40"/>
    </location>
</feature>
<dbReference type="RefSeq" id="WP_161111427.1">
    <property type="nucleotide sequence ID" value="NZ_JBHYPC010000004.1"/>
</dbReference>
<gene>
    <name evidence="4" type="ORF">GTW20_18260</name>
</gene>
<evidence type="ECO:0000256" key="2">
    <source>
        <dbReference type="SAM" id="Phobius"/>
    </source>
</evidence>
<feature type="region of interest" description="Disordered" evidence="1">
    <location>
        <begin position="477"/>
        <end position="498"/>
    </location>
</feature>
<dbReference type="Pfam" id="PF19993">
    <property type="entry name" value="DO-GTPase2"/>
    <property type="match status" value="1"/>
</dbReference>
<evidence type="ECO:0000259" key="3">
    <source>
        <dbReference type="Pfam" id="PF19993"/>
    </source>
</evidence>
<feature type="region of interest" description="Disordered" evidence="1">
    <location>
        <begin position="263"/>
        <end position="284"/>
    </location>
</feature>
<comment type="caution">
    <text evidence="4">The sequence shown here is derived from an EMBL/GenBank/DDBJ whole genome shotgun (WGS) entry which is preliminary data.</text>
</comment>
<keyword evidence="2" id="KW-0812">Transmembrane</keyword>
<evidence type="ECO:0000313" key="5">
    <source>
        <dbReference type="Proteomes" id="UP000467124"/>
    </source>
</evidence>
<organism evidence="4 5">
    <name type="scientific">Nocardiopsis alba</name>
    <dbReference type="NCBI Taxonomy" id="53437"/>
    <lineage>
        <taxon>Bacteria</taxon>
        <taxon>Bacillati</taxon>
        <taxon>Actinomycetota</taxon>
        <taxon>Actinomycetes</taxon>
        <taxon>Streptosporangiales</taxon>
        <taxon>Nocardiopsidaceae</taxon>
        <taxon>Nocardiopsis</taxon>
    </lineage>
</organism>
<dbReference type="EMBL" id="WWHY01000001">
    <property type="protein sequence ID" value="MYR34145.1"/>
    <property type="molecule type" value="Genomic_DNA"/>
</dbReference>
<accession>A0A7K2IWI3</accession>
<dbReference type="InterPro" id="IPR045528">
    <property type="entry name" value="DO-GTPase2"/>
</dbReference>
<feature type="domain" description="Double-GTPase 2" evidence="3">
    <location>
        <begin position="216"/>
        <end position="441"/>
    </location>
</feature>
<reference evidence="4 5" key="1">
    <citation type="journal article" date="2019" name="Nat. Commun.">
        <title>The antimicrobial potential of Streptomyces from insect microbiomes.</title>
        <authorList>
            <person name="Chevrette M.G."/>
            <person name="Carlson C.M."/>
            <person name="Ortega H.E."/>
            <person name="Thomas C."/>
            <person name="Ananiev G.E."/>
            <person name="Barns K.J."/>
            <person name="Book A.J."/>
            <person name="Cagnazzo J."/>
            <person name="Carlos C."/>
            <person name="Flanigan W."/>
            <person name="Grubbs K.J."/>
            <person name="Horn H.A."/>
            <person name="Hoffmann F.M."/>
            <person name="Klassen J.L."/>
            <person name="Knack J.J."/>
            <person name="Lewin G.R."/>
            <person name="McDonald B.R."/>
            <person name="Muller L."/>
            <person name="Melo W.G.P."/>
            <person name="Pinto-Tomas A.A."/>
            <person name="Schmitz A."/>
            <person name="Wendt-Pienkowski E."/>
            <person name="Wildman S."/>
            <person name="Zhao M."/>
            <person name="Zhang F."/>
            <person name="Bugni T.S."/>
            <person name="Andes D.R."/>
            <person name="Pupo M.T."/>
            <person name="Currie C.R."/>
        </authorList>
    </citation>
    <scope>NUCLEOTIDE SEQUENCE [LARGE SCALE GENOMIC DNA]</scope>
    <source>
        <strain evidence="4 5">SID5840</strain>
    </source>
</reference>
<evidence type="ECO:0000256" key="1">
    <source>
        <dbReference type="SAM" id="MobiDB-lite"/>
    </source>
</evidence>
<sequence length="498" mass="54303">MTDDPWEPFLSTVRTVFAFLVCAVIVLAALALVVGLLLLVRIHLRRIHEVLYLGDHAGVGSPGPEDFAWLGYHGGPVWWDLAEVYRRVRLDTGLFVVFLYPFLAVQAVVAAAHLALAWAGVVVSRLVDAALLAARRIRMVCPNCFEAMSYPSYVCDGCGRTHRDVRPGMWGVFRRHCVCDRALPTLLLLGSADLDTRCPHCDHALEHRPGEAREFVLPLFGAAGAGKTRLAHGLYLSLEHGAELHPETLSVELMGEETERRLRESRTVLSPRHRVAPTPPGRRAHGATLRVAAGRRTLLVQMYDTAGEWFNTHERTEELSYLGRATTFLLVLDPLAVPAVWEALDAEEQRRLAGDRSGARDPERAYLQVRDQVQRQYRTLGVAPGRGRLAVVVTRGDLLAGTSVDPRGIPPERWLDEVVGAANLLRAAHVDFGSVEVFVTSAVTGPSGAPDPSLTTLSRWVLARDAGALGAALREPCDPLSDAGEERVPLSAGTGGPS</sequence>
<dbReference type="Proteomes" id="UP000467124">
    <property type="component" value="Unassembled WGS sequence"/>
</dbReference>
<name>A0A7K2IWI3_9ACTN</name>